<keyword evidence="11 13" id="KW-0472">Membrane</keyword>
<evidence type="ECO:0000256" key="8">
    <source>
        <dbReference type="ARBA" id="ARBA00022982"/>
    </source>
</evidence>
<comment type="cofactor">
    <cofactor evidence="1">
        <name>heme b</name>
        <dbReference type="ChEBI" id="CHEBI:60344"/>
    </cofactor>
</comment>
<comment type="caution">
    <text evidence="15">The sequence shown here is derived from an EMBL/GenBank/DDBJ whole genome shotgun (WGS) entry which is preliminary data.</text>
</comment>
<comment type="similarity">
    <text evidence="12">Belongs to the cytochrome b561 family.</text>
</comment>
<dbReference type="RefSeq" id="WP_189674598.1">
    <property type="nucleotide sequence ID" value="NZ_BNAQ01000001.1"/>
</dbReference>
<evidence type="ECO:0000313" key="16">
    <source>
        <dbReference type="Proteomes" id="UP000652430"/>
    </source>
</evidence>
<feature type="transmembrane region" description="Helical" evidence="13">
    <location>
        <begin position="87"/>
        <end position="107"/>
    </location>
</feature>
<keyword evidence="7" id="KW-0479">Metal-binding</keyword>
<dbReference type="Proteomes" id="UP000652430">
    <property type="component" value="Unassembled WGS sequence"/>
</dbReference>
<evidence type="ECO:0000256" key="10">
    <source>
        <dbReference type="ARBA" id="ARBA00023004"/>
    </source>
</evidence>
<feature type="domain" description="Cytochrome b561 bacterial/Ni-hydrogenase" evidence="14">
    <location>
        <begin position="9"/>
        <end position="174"/>
    </location>
</feature>
<dbReference type="PANTHER" id="PTHR30529">
    <property type="entry name" value="CYTOCHROME B561"/>
    <property type="match status" value="1"/>
</dbReference>
<protein>
    <submittedName>
        <fullName evidence="15">Cytochrome b561</fullName>
    </submittedName>
</protein>
<keyword evidence="4" id="KW-1003">Cell membrane</keyword>
<keyword evidence="9 13" id="KW-1133">Transmembrane helix</keyword>
<dbReference type="SUPFAM" id="SSF81342">
    <property type="entry name" value="Transmembrane di-heme cytochromes"/>
    <property type="match status" value="1"/>
</dbReference>
<keyword evidence="3" id="KW-0813">Transport</keyword>
<keyword evidence="5" id="KW-0349">Heme</keyword>
<accession>A0ABQ3L687</accession>
<gene>
    <name evidence="15" type="ORF">GCM10008023_00030</name>
</gene>
<dbReference type="InterPro" id="IPR011577">
    <property type="entry name" value="Cyt_b561_bac/Ni-Hgenase"/>
</dbReference>
<evidence type="ECO:0000256" key="13">
    <source>
        <dbReference type="SAM" id="Phobius"/>
    </source>
</evidence>
<evidence type="ECO:0000256" key="2">
    <source>
        <dbReference type="ARBA" id="ARBA00004651"/>
    </source>
</evidence>
<evidence type="ECO:0000259" key="14">
    <source>
        <dbReference type="Pfam" id="PF01292"/>
    </source>
</evidence>
<evidence type="ECO:0000256" key="7">
    <source>
        <dbReference type="ARBA" id="ARBA00022723"/>
    </source>
</evidence>
<feature type="transmembrane region" description="Helical" evidence="13">
    <location>
        <begin position="12"/>
        <end position="35"/>
    </location>
</feature>
<evidence type="ECO:0000256" key="12">
    <source>
        <dbReference type="ARBA" id="ARBA00037975"/>
    </source>
</evidence>
<evidence type="ECO:0000256" key="9">
    <source>
        <dbReference type="ARBA" id="ARBA00022989"/>
    </source>
</evidence>
<evidence type="ECO:0000256" key="6">
    <source>
        <dbReference type="ARBA" id="ARBA00022692"/>
    </source>
</evidence>
<dbReference type="EMBL" id="BNAQ01000001">
    <property type="protein sequence ID" value="GHH06771.1"/>
    <property type="molecule type" value="Genomic_DNA"/>
</dbReference>
<keyword evidence="10" id="KW-0408">Iron</keyword>
<dbReference type="Gene3D" id="1.20.950.20">
    <property type="entry name" value="Transmembrane di-heme cytochromes, Chain C"/>
    <property type="match status" value="1"/>
</dbReference>
<keyword evidence="8" id="KW-0249">Electron transport</keyword>
<dbReference type="Pfam" id="PF01292">
    <property type="entry name" value="Ni_hydr_CYTB"/>
    <property type="match status" value="1"/>
</dbReference>
<dbReference type="PANTHER" id="PTHR30529:SF1">
    <property type="entry name" value="CYTOCHROME B561 HOMOLOG 2"/>
    <property type="match status" value="1"/>
</dbReference>
<organism evidence="15 16">
    <name type="scientific">Sphingomonas glacialis</name>
    <dbReference type="NCBI Taxonomy" id="658225"/>
    <lineage>
        <taxon>Bacteria</taxon>
        <taxon>Pseudomonadati</taxon>
        <taxon>Pseudomonadota</taxon>
        <taxon>Alphaproteobacteria</taxon>
        <taxon>Sphingomonadales</taxon>
        <taxon>Sphingomonadaceae</taxon>
        <taxon>Sphingomonas</taxon>
    </lineage>
</organism>
<evidence type="ECO:0000256" key="11">
    <source>
        <dbReference type="ARBA" id="ARBA00023136"/>
    </source>
</evidence>
<evidence type="ECO:0000256" key="1">
    <source>
        <dbReference type="ARBA" id="ARBA00001970"/>
    </source>
</evidence>
<dbReference type="InterPro" id="IPR016174">
    <property type="entry name" value="Di-haem_cyt_TM"/>
</dbReference>
<proteinExistence type="inferred from homology"/>
<name>A0ABQ3L687_9SPHN</name>
<keyword evidence="16" id="KW-1185">Reference proteome</keyword>
<evidence type="ECO:0000313" key="15">
    <source>
        <dbReference type="EMBL" id="GHH06771.1"/>
    </source>
</evidence>
<evidence type="ECO:0000256" key="5">
    <source>
        <dbReference type="ARBA" id="ARBA00022617"/>
    </source>
</evidence>
<feature type="transmembrane region" description="Helical" evidence="13">
    <location>
        <begin position="142"/>
        <end position="165"/>
    </location>
</feature>
<comment type="subcellular location">
    <subcellularLocation>
        <location evidence="2">Cell membrane</location>
        <topology evidence="2">Multi-pass membrane protein</topology>
    </subcellularLocation>
</comment>
<reference evidence="16" key="1">
    <citation type="journal article" date="2019" name="Int. J. Syst. Evol. Microbiol.">
        <title>The Global Catalogue of Microorganisms (GCM) 10K type strain sequencing project: providing services to taxonomists for standard genome sequencing and annotation.</title>
        <authorList>
            <consortium name="The Broad Institute Genomics Platform"/>
            <consortium name="The Broad Institute Genome Sequencing Center for Infectious Disease"/>
            <person name="Wu L."/>
            <person name="Ma J."/>
        </authorList>
    </citation>
    <scope>NUCLEOTIDE SEQUENCE [LARGE SCALE GENOMIC DNA]</scope>
    <source>
        <strain evidence="16">CGMCC 1.8957</strain>
    </source>
</reference>
<feature type="transmembrane region" description="Helical" evidence="13">
    <location>
        <begin position="47"/>
        <end position="67"/>
    </location>
</feature>
<sequence length="174" mass="18823">MNETIRTERYSAVARLLHWSVVGLVAVQFAIAWTMPDIGRGTEPVGLIAWHLSFGVAILAVMLVRALWRLSRREPPPPVALPASLRIVSRVTHALLVALPLLGWANASARGWPVTLFGILPLPPLSATGSPLGRQLGDVHQAVAIGLLVVIGLHVLGALYHGVIVRDRTLQRML</sequence>
<evidence type="ECO:0000256" key="3">
    <source>
        <dbReference type="ARBA" id="ARBA00022448"/>
    </source>
</evidence>
<evidence type="ECO:0000256" key="4">
    <source>
        <dbReference type="ARBA" id="ARBA00022475"/>
    </source>
</evidence>
<dbReference type="InterPro" id="IPR052168">
    <property type="entry name" value="Cytochrome_b561_oxidase"/>
</dbReference>
<keyword evidence="6 13" id="KW-0812">Transmembrane</keyword>